<protein>
    <submittedName>
        <fullName evidence="2">Uncharacterized protein</fullName>
    </submittedName>
</protein>
<dbReference type="EMBL" id="AMZH03010353">
    <property type="protein sequence ID" value="RRT54906.1"/>
    <property type="molecule type" value="Genomic_DNA"/>
</dbReference>
<feature type="compositionally biased region" description="Basic and acidic residues" evidence="1">
    <location>
        <begin position="1"/>
        <end position="13"/>
    </location>
</feature>
<dbReference type="AlphaFoldDB" id="A0A426YT28"/>
<feature type="region of interest" description="Disordered" evidence="1">
    <location>
        <begin position="1"/>
        <end position="91"/>
    </location>
</feature>
<evidence type="ECO:0000313" key="2">
    <source>
        <dbReference type="EMBL" id="RRT54906.1"/>
    </source>
</evidence>
<organism evidence="2 3">
    <name type="scientific">Ensete ventricosum</name>
    <name type="common">Abyssinian banana</name>
    <name type="synonym">Musa ensete</name>
    <dbReference type="NCBI Taxonomy" id="4639"/>
    <lineage>
        <taxon>Eukaryota</taxon>
        <taxon>Viridiplantae</taxon>
        <taxon>Streptophyta</taxon>
        <taxon>Embryophyta</taxon>
        <taxon>Tracheophyta</taxon>
        <taxon>Spermatophyta</taxon>
        <taxon>Magnoliopsida</taxon>
        <taxon>Liliopsida</taxon>
        <taxon>Zingiberales</taxon>
        <taxon>Musaceae</taxon>
        <taxon>Ensete</taxon>
    </lineage>
</organism>
<evidence type="ECO:0000313" key="3">
    <source>
        <dbReference type="Proteomes" id="UP000287651"/>
    </source>
</evidence>
<sequence>MLRFHSEVNKEEGQPAPMQCWPPTARPRPRPHARGWPATQGQPVREASVARKGSNPQGRPAPLAGAVARRGGTCGHGRLRPACKGGSRPQAHPLVARRPQGAVAPAIGVAAPWQGGCRCARAAAVCVRVVVATTTAKMGQEGFSHYLLFSSLPLRKSYEIILEEFRYRDPSYGYQ</sequence>
<evidence type="ECO:0000256" key="1">
    <source>
        <dbReference type="SAM" id="MobiDB-lite"/>
    </source>
</evidence>
<gene>
    <name evidence="2" type="ORF">B296_00016322</name>
</gene>
<proteinExistence type="predicted"/>
<comment type="caution">
    <text evidence="2">The sequence shown here is derived from an EMBL/GenBank/DDBJ whole genome shotgun (WGS) entry which is preliminary data.</text>
</comment>
<name>A0A426YT28_ENSVE</name>
<accession>A0A426YT28</accession>
<reference evidence="2 3" key="1">
    <citation type="journal article" date="2014" name="Agronomy (Basel)">
        <title>A Draft Genome Sequence for Ensete ventricosum, the Drought-Tolerant Tree Against Hunger.</title>
        <authorList>
            <person name="Harrison J."/>
            <person name="Moore K.A."/>
            <person name="Paszkiewicz K."/>
            <person name="Jones T."/>
            <person name="Grant M."/>
            <person name="Ambacheew D."/>
            <person name="Muzemil S."/>
            <person name="Studholme D.J."/>
        </authorList>
    </citation>
    <scope>NUCLEOTIDE SEQUENCE [LARGE SCALE GENOMIC DNA]</scope>
</reference>
<dbReference type="Proteomes" id="UP000287651">
    <property type="component" value="Unassembled WGS sequence"/>
</dbReference>